<evidence type="ECO:0000256" key="6">
    <source>
        <dbReference type="SAM" id="Phobius"/>
    </source>
</evidence>
<gene>
    <name evidence="7" type="ORF">SAMN04489760_1022</name>
</gene>
<keyword evidence="4 6" id="KW-1133">Transmembrane helix</keyword>
<feature type="transmembrane region" description="Helical" evidence="6">
    <location>
        <begin position="271"/>
        <end position="292"/>
    </location>
</feature>
<feature type="transmembrane region" description="Helical" evidence="6">
    <location>
        <begin position="158"/>
        <end position="178"/>
    </location>
</feature>
<feature type="transmembrane region" description="Helical" evidence="6">
    <location>
        <begin position="12"/>
        <end position="32"/>
    </location>
</feature>
<evidence type="ECO:0000256" key="5">
    <source>
        <dbReference type="ARBA" id="ARBA00023136"/>
    </source>
</evidence>
<dbReference type="InterPro" id="IPR050833">
    <property type="entry name" value="Poly_Biosynth_Transport"/>
</dbReference>
<feature type="transmembrane region" description="Helical" evidence="6">
    <location>
        <begin position="125"/>
        <end position="146"/>
    </location>
</feature>
<feature type="transmembrane region" description="Helical" evidence="6">
    <location>
        <begin position="342"/>
        <end position="365"/>
    </location>
</feature>
<evidence type="ECO:0000313" key="7">
    <source>
        <dbReference type="EMBL" id="SEL98560.1"/>
    </source>
</evidence>
<dbReference type="InterPro" id="IPR002797">
    <property type="entry name" value="Polysacc_synth"/>
</dbReference>
<comment type="subcellular location">
    <subcellularLocation>
        <location evidence="1">Cell membrane</location>
        <topology evidence="1">Multi-pass membrane protein</topology>
    </subcellularLocation>
</comment>
<feature type="transmembrane region" description="Helical" evidence="6">
    <location>
        <begin position="304"/>
        <end position="330"/>
    </location>
</feature>
<evidence type="ECO:0000256" key="3">
    <source>
        <dbReference type="ARBA" id="ARBA00022692"/>
    </source>
</evidence>
<feature type="transmembrane region" description="Helical" evidence="6">
    <location>
        <begin position="225"/>
        <end position="251"/>
    </location>
</feature>
<feature type="transmembrane region" description="Helical" evidence="6">
    <location>
        <begin position="402"/>
        <end position="423"/>
    </location>
</feature>
<accession>A0A1H7UNH9</accession>
<dbReference type="AlphaFoldDB" id="A0A1H7UNH9"/>
<keyword evidence="2" id="KW-1003">Cell membrane</keyword>
<dbReference type="STRING" id="43775.SAMN04489760_1022"/>
<feature type="transmembrane region" description="Helical" evidence="6">
    <location>
        <begin position="435"/>
        <end position="456"/>
    </location>
</feature>
<evidence type="ECO:0000256" key="2">
    <source>
        <dbReference type="ARBA" id="ARBA00022475"/>
    </source>
</evidence>
<feature type="transmembrane region" description="Helical" evidence="6">
    <location>
        <begin position="468"/>
        <end position="488"/>
    </location>
</feature>
<dbReference type="GO" id="GO:0005886">
    <property type="term" value="C:plasma membrane"/>
    <property type="evidence" value="ECO:0007669"/>
    <property type="project" value="UniProtKB-SubCell"/>
</dbReference>
<dbReference type="OrthoDB" id="580892at2"/>
<dbReference type="EMBL" id="FOBS01000002">
    <property type="protein sequence ID" value="SEL98560.1"/>
    <property type="molecule type" value="Genomic_DNA"/>
</dbReference>
<keyword evidence="3 6" id="KW-0812">Transmembrane</keyword>
<feature type="transmembrane region" description="Helical" evidence="6">
    <location>
        <begin position="377"/>
        <end position="396"/>
    </location>
</feature>
<proteinExistence type="predicted"/>
<dbReference type="PANTHER" id="PTHR30250">
    <property type="entry name" value="PST FAMILY PREDICTED COLANIC ACID TRANSPORTER"/>
    <property type="match status" value="1"/>
</dbReference>
<organism evidence="7 8">
    <name type="scientific">Syntrophus gentianae</name>
    <dbReference type="NCBI Taxonomy" id="43775"/>
    <lineage>
        <taxon>Bacteria</taxon>
        <taxon>Pseudomonadati</taxon>
        <taxon>Thermodesulfobacteriota</taxon>
        <taxon>Syntrophia</taxon>
        <taxon>Syntrophales</taxon>
        <taxon>Syntrophaceae</taxon>
        <taxon>Syntrophus</taxon>
    </lineage>
</organism>
<feature type="transmembrane region" description="Helical" evidence="6">
    <location>
        <begin position="52"/>
        <end position="70"/>
    </location>
</feature>
<dbReference type="Proteomes" id="UP000198744">
    <property type="component" value="Unassembled WGS sequence"/>
</dbReference>
<dbReference type="PANTHER" id="PTHR30250:SF26">
    <property type="entry name" value="PSMA PROTEIN"/>
    <property type="match status" value="1"/>
</dbReference>
<keyword evidence="5 6" id="KW-0472">Membrane</keyword>
<dbReference type="RefSeq" id="WP_093881937.1">
    <property type="nucleotide sequence ID" value="NZ_FOBS01000002.1"/>
</dbReference>
<reference evidence="7 8" key="1">
    <citation type="submission" date="2016-10" db="EMBL/GenBank/DDBJ databases">
        <authorList>
            <person name="de Groot N.N."/>
        </authorList>
    </citation>
    <scope>NUCLEOTIDE SEQUENCE [LARGE SCALE GENOMIC DNA]</scope>
    <source>
        <strain evidence="7 8">DSM 8423</strain>
    </source>
</reference>
<protein>
    <submittedName>
        <fullName evidence="7">Na+-driven multidrug efflux pump</fullName>
    </submittedName>
</protein>
<evidence type="ECO:0000256" key="1">
    <source>
        <dbReference type="ARBA" id="ARBA00004651"/>
    </source>
</evidence>
<keyword evidence="8" id="KW-1185">Reference proteome</keyword>
<feature type="transmembrane region" description="Helical" evidence="6">
    <location>
        <begin position="91"/>
        <end position="113"/>
    </location>
</feature>
<dbReference type="Pfam" id="PF01943">
    <property type="entry name" value="Polysacc_synt"/>
    <property type="match status" value="1"/>
</dbReference>
<evidence type="ECO:0000313" key="8">
    <source>
        <dbReference type="Proteomes" id="UP000198744"/>
    </source>
</evidence>
<sequence>MGRKQLFINMAANIASFSINFGITFFLTPYLIRMVGREAYGFMPLAINFTSYFAILTTSLNSMAARFITIKIHQNDGDTANKYFSTIFFSNLFMGLILGLISTLIVVFLGSFLVIPDEVMPSVKLLFAFILLSSIISLIFSVFGVATFCTNRLDIRSGITIAQTIFRAVLLLLFFTIFKPDIAIVGFVTVVVVIIEASFNFHFTKKLLAQIKIKWKNFDIKVVKLLVGSGIWNSVNQLSTVLLNGLSLLIANVFLGPSETGYLAIVQTIPHFILSLIAMLVSVFVPQFTILYAKRDNSGLLNEILFSIKVLGVFVSIPIAGLIAFGDIFYSLWVPGQDANLLQLLSVITISVLFVSGSINSLYNIFTVTNKLKIPSVVLLLTGITNVLGVAVLLKITSLGIIIIPAVYAILSTVRSLVFTPVYAARCLGLRWNIFYNDIIKGILAITIITAMLYTIRLLVDIDCWTRLILFSLIGGILALLINSFVIMNAKDRLAFINIVRRALVSQR</sequence>
<evidence type="ECO:0000256" key="4">
    <source>
        <dbReference type="ARBA" id="ARBA00022989"/>
    </source>
</evidence>
<name>A0A1H7UNH9_9BACT</name>
<feature type="transmembrane region" description="Helical" evidence="6">
    <location>
        <begin position="184"/>
        <end position="204"/>
    </location>
</feature>